<accession>A0ABV4X233</accession>
<protein>
    <submittedName>
        <fullName evidence="1">Uncharacterized protein</fullName>
    </submittedName>
</protein>
<organism evidence="1 2">
    <name type="scientific">Floridaenema aerugineum BLCC-F46</name>
    <dbReference type="NCBI Taxonomy" id="3153654"/>
    <lineage>
        <taxon>Bacteria</taxon>
        <taxon>Bacillati</taxon>
        <taxon>Cyanobacteriota</taxon>
        <taxon>Cyanophyceae</taxon>
        <taxon>Oscillatoriophycideae</taxon>
        <taxon>Aerosakkonematales</taxon>
        <taxon>Aerosakkonemataceae</taxon>
        <taxon>Floridanema</taxon>
        <taxon>Floridanema aerugineum</taxon>
    </lineage>
</organism>
<name>A0ABV4X233_9CYAN</name>
<comment type="caution">
    <text evidence="1">The sequence shown here is derived from an EMBL/GenBank/DDBJ whole genome shotgun (WGS) entry which is preliminary data.</text>
</comment>
<proteinExistence type="predicted"/>
<gene>
    <name evidence="1" type="ORF">ACE1CC_08105</name>
</gene>
<evidence type="ECO:0000313" key="2">
    <source>
        <dbReference type="Proteomes" id="UP001576774"/>
    </source>
</evidence>
<dbReference type="RefSeq" id="WP_413269964.1">
    <property type="nucleotide sequence ID" value="NZ_JBHFNQ010000064.1"/>
</dbReference>
<keyword evidence="2" id="KW-1185">Reference proteome</keyword>
<evidence type="ECO:0000313" key="1">
    <source>
        <dbReference type="EMBL" id="MFB2876843.1"/>
    </source>
</evidence>
<dbReference type="EMBL" id="JBHFNQ010000064">
    <property type="protein sequence ID" value="MFB2876843.1"/>
    <property type="molecule type" value="Genomic_DNA"/>
</dbReference>
<dbReference type="Proteomes" id="UP001576774">
    <property type="component" value="Unassembled WGS sequence"/>
</dbReference>
<reference evidence="1 2" key="1">
    <citation type="submission" date="2024-09" db="EMBL/GenBank/DDBJ databases">
        <title>Floridaenema gen nov. (Aerosakkonemataceae, Aerosakkonematales ord. nov., Cyanobacteria) from benthic tropical and subtropical fresh waters, with the description of four new species.</title>
        <authorList>
            <person name="Moretto J.A."/>
            <person name="Berthold D.E."/>
            <person name="Lefler F.W."/>
            <person name="Huang I.-S."/>
            <person name="Laughinghouse H. IV."/>
        </authorList>
    </citation>
    <scope>NUCLEOTIDE SEQUENCE [LARGE SCALE GENOMIC DNA]</scope>
    <source>
        <strain evidence="1 2">BLCC-F46</strain>
    </source>
</reference>
<sequence>MLTEKQLDLIDKALGAGMYRDLAEASQRCSRILPTEMMFSDLKSKKVLTDDLTALKTAYDMVSGAKDALEEVPETTVEKANYLKRYEPVYCILEYWRYLLIDNNFLRCIDVNTFQQAILKAAIAQVIGWWTELGMSIDWSYVYWDENDSQYKPWDVWEEEVNPDRHHSERLESQGKFYYLKQTRQRQKA</sequence>